<comment type="caution">
    <text evidence="2">The sequence shown here is derived from an EMBL/GenBank/DDBJ whole genome shotgun (WGS) entry which is preliminary data.</text>
</comment>
<gene>
    <name evidence="2" type="ORF">FQN60_000037</name>
</gene>
<dbReference type="EMBL" id="VOFY01000040">
    <property type="protein sequence ID" value="KAA8579215.1"/>
    <property type="molecule type" value="Genomic_DNA"/>
</dbReference>
<dbReference type="PANTHER" id="PTHR12837:SF9">
    <property type="entry name" value="POLY(ADP-RIBOSE) GLYCOHYDROLASE"/>
    <property type="match status" value="1"/>
</dbReference>
<dbReference type="Pfam" id="PF05028">
    <property type="entry name" value="PARG_cat_C"/>
    <property type="match status" value="1"/>
</dbReference>
<name>A0A5J5CDH6_9PERO</name>
<dbReference type="GO" id="GO:0006282">
    <property type="term" value="P:regulation of DNA repair"/>
    <property type="evidence" value="ECO:0007669"/>
    <property type="project" value="InterPro"/>
</dbReference>
<dbReference type="InterPro" id="IPR007724">
    <property type="entry name" value="Poly_GlycHdrlase"/>
</dbReference>
<dbReference type="InterPro" id="IPR046372">
    <property type="entry name" value="PARG_cat_C"/>
</dbReference>
<dbReference type="AlphaFoldDB" id="A0A5J5CDH6"/>
<dbReference type="GO" id="GO:0004649">
    <property type="term" value="F:poly(ADP-ribose) glycohydrolase activity"/>
    <property type="evidence" value="ECO:0007669"/>
    <property type="project" value="InterPro"/>
</dbReference>
<dbReference type="GO" id="GO:0009225">
    <property type="term" value="P:nucleotide-sugar metabolic process"/>
    <property type="evidence" value="ECO:0007669"/>
    <property type="project" value="TreeGrafter"/>
</dbReference>
<evidence type="ECO:0000259" key="1">
    <source>
        <dbReference type="Pfam" id="PF05028"/>
    </source>
</evidence>
<reference evidence="2 3" key="1">
    <citation type="submission" date="2019-08" db="EMBL/GenBank/DDBJ databases">
        <title>A chromosome-level genome assembly, high-density linkage maps, and genome scans reveal the genomic architecture of hybrid incompatibilities underlying speciation via character displacement in darters (Percidae: Etheostominae).</title>
        <authorList>
            <person name="Moran R.L."/>
            <person name="Catchen J.M."/>
            <person name="Fuller R.C."/>
        </authorList>
    </citation>
    <scope>NUCLEOTIDE SEQUENCE [LARGE SCALE GENOMIC DNA]</scope>
    <source>
        <strain evidence="2">EspeVRDwgs_2016</strain>
        <tissue evidence="2">Muscle</tissue>
    </source>
</reference>
<protein>
    <recommendedName>
        <fullName evidence="1">PARG catalytic Macro domain-containing protein</fullName>
    </recommendedName>
</protein>
<feature type="domain" description="PARG catalytic Macro" evidence="1">
    <location>
        <begin position="284"/>
        <end position="436"/>
    </location>
</feature>
<dbReference type="Proteomes" id="UP000327493">
    <property type="component" value="Unassembled WGS sequence"/>
</dbReference>
<dbReference type="GO" id="GO:0005975">
    <property type="term" value="P:carbohydrate metabolic process"/>
    <property type="evidence" value="ECO:0007669"/>
    <property type="project" value="InterPro"/>
</dbReference>
<organism evidence="2 3">
    <name type="scientific">Etheostoma spectabile</name>
    <name type="common">orangethroat darter</name>
    <dbReference type="NCBI Taxonomy" id="54343"/>
    <lineage>
        <taxon>Eukaryota</taxon>
        <taxon>Metazoa</taxon>
        <taxon>Chordata</taxon>
        <taxon>Craniata</taxon>
        <taxon>Vertebrata</taxon>
        <taxon>Euteleostomi</taxon>
        <taxon>Actinopterygii</taxon>
        <taxon>Neopterygii</taxon>
        <taxon>Teleostei</taxon>
        <taxon>Neoteleostei</taxon>
        <taxon>Acanthomorphata</taxon>
        <taxon>Eupercaria</taxon>
        <taxon>Perciformes</taxon>
        <taxon>Percoidei</taxon>
        <taxon>Percidae</taxon>
        <taxon>Etheostomatinae</taxon>
        <taxon>Etheostoma</taxon>
    </lineage>
</organism>
<evidence type="ECO:0000313" key="2">
    <source>
        <dbReference type="EMBL" id="KAA8579215.1"/>
    </source>
</evidence>
<sequence>MAGIEVWPQSPHPPLNPAHLPLKPPHLPVNPTLPLHPLPLQPLPLHPPPLHPLPQNPLIPLNPPLPLQPLPLHPLPLNPLIPLKPPLPLHAAPPPLPPSVAAFNDEIGLLPQSGRDMWHSHFVKSPSSPSSVTIKTGMIKSQTSRWDVISKQLGALAKKTAVSVEDVKDAVFKYNPKYKGQWSFEALSLFVKVIPKEENYFSKLFPKIAALALKLPDLVQKWSPRKKEKLRAIMYYFQVVTDESELTLNLLFLPFVRTVETQPKGLVTFERRCLKDHGPNWRSSIGGGVLGSGLVQEEILFLMNPELIVSRLFTERLADNECLIVTGCQQFSCYSGYGDTFEWAGPHEDRLHRDEWGRLRRQILAIDAVNYKHRRDQYNMIRVTRELNKAYCGFKADGHNEPDIATGKWGSVVQLMAAAKAKRGLAFFTFEDETLKQRLQQTHRLLVTRGTTVDGPGPVDDGADAGLDVVVVTLVLVLFLTPHQVSVWIALRLRFHQKPPPKHLRFHSGVTCSTRTTATAASMLRFLRSRNTILFTSSGLAAAGPSSGIRRRKLPEGLQDLSAEDVEVVCRSRAVDNDPVAVVQLTHCKVLGQFLTN</sequence>
<accession>A0A5J5CDH6</accession>
<proteinExistence type="predicted"/>
<keyword evidence="3" id="KW-1185">Reference proteome</keyword>
<dbReference type="GO" id="GO:0005634">
    <property type="term" value="C:nucleus"/>
    <property type="evidence" value="ECO:0007669"/>
    <property type="project" value="TreeGrafter"/>
</dbReference>
<dbReference type="PANTHER" id="PTHR12837">
    <property type="entry name" value="POLY ADP-RIBOSE GLYCOHYDROLASE"/>
    <property type="match status" value="1"/>
</dbReference>
<evidence type="ECO:0000313" key="3">
    <source>
        <dbReference type="Proteomes" id="UP000327493"/>
    </source>
</evidence>
<dbReference type="GO" id="GO:0005737">
    <property type="term" value="C:cytoplasm"/>
    <property type="evidence" value="ECO:0007669"/>
    <property type="project" value="TreeGrafter"/>
</dbReference>
<dbReference type="GO" id="GO:1990966">
    <property type="term" value="P:ATP generation from poly-ADP-D-ribose"/>
    <property type="evidence" value="ECO:0007669"/>
    <property type="project" value="TreeGrafter"/>
</dbReference>